<dbReference type="SUPFAM" id="SSF53271">
    <property type="entry name" value="PRTase-like"/>
    <property type="match status" value="1"/>
</dbReference>
<protein>
    <submittedName>
        <fullName evidence="3">Bifunctional pyr operon transcriptional regulator/uracil phosphoribosyltransferase PyrR</fullName>
        <ecNumber evidence="3">2.4.2.9</ecNumber>
    </submittedName>
</protein>
<dbReference type="InterPro" id="IPR050137">
    <property type="entry name" value="PyrR_bifunctional"/>
</dbReference>
<evidence type="ECO:0000313" key="3">
    <source>
        <dbReference type="EMBL" id="MFK7160305.1"/>
    </source>
</evidence>
<dbReference type="InterPro" id="IPR029057">
    <property type="entry name" value="PRTase-like"/>
</dbReference>
<evidence type="ECO:0000259" key="2">
    <source>
        <dbReference type="Pfam" id="PF00156"/>
    </source>
</evidence>
<dbReference type="Gene3D" id="3.40.50.2020">
    <property type="match status" value="1"/>
</dbReference>
<evidence type="ECO:0000256" key="1">
    <source>
        <dbReference type="SAM" id="MobiDB-lite"/>
    </source>
</evidence>
<reference evidence="3 4" key="1">
    <citation type="submission" date="2024-02" db="EMBL/GenBank/DDBJ databases">
        <title>Marinospirillum sp. MEB 164 isolated from Lonar lake sediment.</title>
        <authorList>
            <person name="Joshi A."/>
            <person name="Thite S."/>
        </authorList>
    </citation>
    <scope>NUCLEOTIDE SEQUENCE [LARGE SCALE GENOMIC DNA]</scope>
    <source>
        <strain evidence="3 4">MEB164</strain>
    </source>
</reference>
<dbReference type="NCBIfam" id="NF003545">
    <property type="entry name" value="PRK05205.1-1"/>
    <property type="match status" value="1"/>
</dbReference>
<evidence type="ECO:0000313" key="4">
    <source>
        <dbReference type="Proteomes" id="UP001621714"/>
    </source>
</evidence>
<dbReference type="EMBL" id="JBANFI010000002">
    <property type="protein sequence ID" value="MFK7160305.1"/>
    <property type="molecule type" value="Genomic_DNA"/>
</dbReference>
<proteinExistence type="predicted"/>
<sequence>MSVSDKPVSDKTVSDKPVSSASASPLTTAHLPDVALLLDRLAQQLLAWAEERQLSAPHLVGIHTGGAWVAEALKARLPASWSLGVLDISFYRDDYTQQGLTPAVKPSVLPLTTEGQHLILVDDVLMTGRTIRAAMNELFDFGRPASISLAALVSLPGRELPIQPDCCALHLELAPDQRIKLSGPSPLELNLVSYPR</sequence>
<feature type="region of interest" description="Disordered" evidence="1">
    <location>
        <begin position="1"/>
        <end position="25"/>
    </location>
</feature>
<dbReference type="Pfam" id="PF00156">
    <property type="entry name" value="Pribosyltran"/>
    <property type="match status" value="1"/>
</dbReference>
<dbReference type="PANTHER" id="PTHR11608">
    <property type="entry name" value="BIFUNCTIONAL PROTEIN PYRR"/>
    <property type="match status" value="1"/>
</dbReference>
<name>A0ABW8PVJ1_9GAMM</name>
<dbReference type="InterPro" id="IPR000836">
    <property type="entry name" value="PRTase_dom"/>
</dbReference>
<dbReference type="PANTHER" id="PTHR11608:SF0">
    <property type="entry name" value="BIFUNCTIONAL PROTEIN PYRR"/>
    <property type="match status" value="1"/>
</dbReference>
<organism evidence="3 4">
    <name type="scientific">Marinospirillum alkalitolerans</name>
    <dbReference type="NCBI Taxonomy" id="3123374"/>
    <lineage>
        <taxon>Bacteria</taxon>
        <taxon>Pseudomonadati</taxon>
        <taxon>Pseudomonadota</taxon>
        <taxon>Gammaproteobacteria</taxon>
        <taxon>Oceanospirillales</taxon>
        <taxon>Oceanospirillaceae</taxon>
        <taxon>Marinospirillum</taxon>
    </lineage>
</organism>
<dbReference type="RefSeq" id="WP_405337741.1">
    <property type="nucleotide sequence ID" value="NZ_JBANFI010000002.1"/>
</dbReference>
<gene>
    <name evidence="3" type="primary">pyrR</name>
    <name evidence="3" type="ORF">V6U78_04555</name>
</gene>
<feature type="domain" description="Phosphoribosyltransferase" evidence="2">
    <location>
        <begin position="38"/>
        <end position="163"/>
    </location>
</feature>
<dbReference type="CDD" id="cd06223">
    <property type="entry name" value="PRTases_typeI"/>
    <property type="match status" value="1"/>
</dbReference>
<accession>A0ABW8PVJ1</accession>
<dbReference type="GO" id="GO:0004845">
    <property type="term" value="F:uracil phosphoribosyltransferase activity"/>
    <property type="evidence" value="ECO:0007669"/>
    <property type="project" value="UniProtKB-EC"/>
</dbReference>
<keyword evidence="3" id="KW-0808">Transferase</keyword>
<keyword evidence="3" id="KW-0328">Glycosyltransferase</keyword>
<keyword evidence="4" id="KW-1185">Reference proteome</keyword>
<dbReference type="Proteomes" id="UP001621714">
    <property type="component" value="Unassembled WGS sequence"/>
</dbReference>
<comment type="caution">
    <text evidence="3">The sequence shown here is derived from an EMBL/GenBank/DDBJ whole genome shotgun (WGS) entry which is preliminary data.</text>
</comment>
<dbReference type="EC" id="2.4.2.9" evidence="3"/>